<dbReference type="EMBL" id="BRZM01001321">
    <property type="protein sequence ID" value="GLD72948.1"/>
    <property type="molecule type" value="Genomic_DNA"/>
</dbReference>
<dbReference type="Gene3D" id="1.10.10.790">
    <property type="entry name" value="Surp module"/>
    <property type="match status" value="1"/>
</dbReference>
<name>A0AAD3RKY9_LATJO</name>
<organism evidence="2 3">
    <name type="scientific">Lates japonicus</name>
    <name type="common">Japanese lates</name>
    <dbReference type="NCBI Taxonomy" id="270547"/>
    <lineage>
        <taxon>Eukaryota</taxon>
        <taxon>Metazoa</taxon>
        <taxon>Chordata</taxon>
        <taxon>Craniata</taxon>
        <taxon>Vertebrata</taxon>
        <taxon>Euteleostomi</taxon>
        <taxon>Actinopterygii</taxon>
        <taxon>Neopterygii</taxon>
        <taxon>Teleostei</taxon>
        <taxon>Neoteleostei</taxon>
        <taxon>Acanthomorphata</taxon>
        <taxon>Carangaria</taxon>
        <taxon>Carangaria incertae sedis</taxon>
        <taxon>Centropomidae</taxon>
        <taxon>Lates</taxon>
    </lineage>
</organism>
<dbReference type="GO" id="GO:0048471">
    <property type="term" value="C:perinuclear region of cytoplasm"/>
    <property type="evidence" value="ECO:0007669"/>
    <property type="project" value="TreeGrafter"/>
</dbReference>
<gene>
    <name evidence="2" type="ORF">AKAME5_002427300</name>
</gene>
<dbReference type="Proteomes" id="UP001279410">
    <property type="component" value="Unassembled WGS sequence"/>
</dbReference>
<reference evidence="2" key="1">
    <citation type="submission" date="2022-08" db="EMBL/GenBank/DDBJ databases">
        <title>Genome sequencing of akame (Lates japonicus).</title>
        <authorList>
            <person name="Hashiguchi Y."/>
            <person name="Takahashi H."/>
        </authorList>
    </citation>
    <scope>NUCLEOTIDE SEQUENCE</scope>
    <source>
        <strain evidence="2">Kochi</strain>
    </source>
</reference>
<feature type="domain" description="SURP motif" evidence="1">
    <location>
        <begin position="15"/>
        <end position="57"/>
    </location>
</feature>
<proteinExistence type="predicted"/>
<dbReference type="InterPro" id="IPR035967">
    <property type="entry name" value="SWAP/Surp_sf"/>
</dbReference>
<evidence type="ECO:0000313" key="3">
    <source>
        <dbReference type="Proteomes" id="UP001279410"/>
    </source>
</evidence>
<dbReference type="InterPro" id="IPR000061">
    <property type="entry name" value="Surp"/>
</dbReference>
<dbReference type="SUPFAM" id="SSF109905">
    <property type="entry name" value="Surp module (SWAP domain)"/>
    <property type="match status" value="1"/>
</dbReference>
<dbReference type="GO" id="GO:0003723">
    <property type="term" value="F:RNA binding"/>
    <property type="evidence" value="ECO:0007669"/>
    <property type="project" value="InterPro"/>
</dbReference>
<protein>
    <submittedName>
        <fullName evidence="2">Calcium homeostasis endoplasmic reticulum protein isoform X3</fullName>
    </submittedName>
</protein>
<dbReference type="Pfam" id="PF01805">
    <property type="entry name" value="Surp"/>
    <property type="match status" value="1"/>
</dbReference>
<dbReference type="GO" id="GO:0006396">
    <property type="term" value="P:RNA processing"/>
    <property type="evidence" value="ECO:0007669"/>
    <property type="project" value="InterPro"/>
</dbReference>
<dbReference type="GO" id="GO:0006874">
    <property type="term" value="P:intracellular calcium ion homeostasis"/>
    <property type="evidence" value="ECO:0007669"/>
    <property type="project" value="TreeGrafter"/>
</dbReference>
<dbReference type="PROSITE" id="PS50128">
    <property type="entry name" value="SURP"/>
    <property type="match status" value="1"/>
</dbReference>
<keyword evidence="3" id="KW-1185">Reference proteome</keyword>
<dbReference type="PANTHER" id="PTHR12323:SF0">
    <property type="entry name" value="CALCIUM HOMEOSTASIS ENDOPLASMIC RETICULUM PROTEIN"/>
    <property type="match status" value="1"/>
</dbReference>
<accession>A0AAD3RKY9</accession>
<comment type="caution">
    <text evidence="2">The sequence shown here is derived from an EMBL/GenBank/DDBJ whole genome shotgun (WGS) entry which is preliminary data.</text>
</comment>
<dbReference type="FunFam" id="1.10.10.790:FF:000007">
    <property type="entry name" value="Calcium homeostasis endoplasmic reticulum protein"/>
    <property type="match status" value="1"/>
</dbReference>
<dbReference type="SMART" id="SM00648">
    <property type="entry name" value="SWAP"/>
    <property type="match status" value="1"/>
</dbReference>
<evidence type="ECO:0000259" key="1">
    <source>
        <dbReference type="PROSITE" id="PS50128"/>
    </source>
</evidence>
<sequence>MDIPSPPEDQELRNVIDKLAQFVARNGPEFEKMTMEKQKDNPKFSFLFGGEYFSYYKCKLAMEQQQRM</sequence>
<evidence type="ECO:0000313" key="2">
    <source>
        <dbReference type="EMBL" id="GLD72948.1"/>
    </source>
</evidence>
<dbReference type="PANTHER" id="PTHR12323">
    <property type="entry name" value="SR-RELATED CTD ASSOCIATED FACTOR 6"/>
    <property type="match status" value="1"/>
</dbReference>
<dbReference type="AlphaFoldDB" id="A0AAD3RKY9"/>